<evidence type="ECO:0000313" key="1">
    <source>
        <dbReference type="EMBL" id="KAJ2799807.1"/>
    </source>
</evidence>
<dbReference type="Proteomes" id="UP001140087">
    <property type="component" value="Unassembled WGS sequence"/>
</dbReference>
<organism evidence="1 2">
    <name type="scientific">Coemansia helicoidea</name>
    <dbReference type="NCBI Taxonomy" id="1286919"/>
    <lineage>
        <taxon>Eukaryota</taxon>
        <taxon>Fungi</taxon>
        <taxon>Fungi incertae sedis</taxon>
        <taxon>Zoopagomycota</taxon>
        <taxon>Kickxellomycotina</taxon>
        <taxon>Kickxellomycetes</taxon>
        <taxon>Kickxellales</taxon>
        <taxon>Kickxellaceae</taxon>
        <taxon>Coemansia</taxon>
    </lineage>
</organism>
<keyword evidence="2" id="KW-1185">Reference proteome</keyword>
<proteinExistence type="predicted"/>
<sequence length="110" mass="11214">MAVSLATAVSNCNQVAGSSSQAAANDDEEESLPSTLFDNLPSFLGITFPGDFNPTATGSNTGPTTTGTRTTSTRTSTRPTSDTKTDTSGGAHPWRQQLVPAVAIALLAAL</sequence>
<accession>A0ACC1L2Z4</accession>
<name>A0ACC1L2Z4_9FUNG</name>
<protein>
    <submittedName>
        <fullName evidence="1">Uncharacterized protein</fullName>
    </submittedName>
</protein>
<comment type="caution">
    <text evidence="1">The sequence shown here is derived from an EMBL/GenBank/DDBJ whole genome shotgun (WGS) entry which is preliminary data.</text>
</comment>
<dbReference type="EMBL" id="JANBUN010001073">
    <property type="protein sequence ID" value="KAJ2799807.1"/>
    <property type="molecule type" value="Genomic_DNA"/>
</dbReference>
<reference evidence="1" key="1">
    <citation type="submission" date="2022-07" db="EMBL/GenBank/DDBJ databases">
        <title>Phylogenomic reconstructions and comparative analyses of Kickxellomycotina fungi.</title>
        <authorList>
            <person name="Reynolds N.K."/>
            <person name="Stajich J.E."/>
            <person name="Barry K."/>
            <person name="Grigoriev I.V."/>
            <person name="Crous P."/>
            <person name="Smith M.E."/>
        </authorList>
    </citation>
    <scope>NUCLEOTIDE SEQUENCE</scope>
    <source>
        <strain evidence="1">BCRC 34780</strain>
    </source>
</reference>
<evidence type="ECO:0000313" key="2">
    <source>
        <dbReference type="Proteomes" id="UP001140087"/>
    </source>
</evidence>
<gene>
    <name evidence="1" type="ORF">H4R21_003421</name>
</gene>